<dbReference type="Proteomes" id="UP001596445">
    <property type="component" value="Unassembled WGS sequence"/>
</dbReference>
<evidence type="ECO:0000313" key="2">
    <source>
        <dbReference type="Proteomes" id="UP001596445"/>
    </source>
</evidence>
<organism evidence="1 2">
    <name type="scientific">Halovenus salina</name>
    <dbReference type="NCBI Taxonomy" id="1510225"/>
    <lineage>
        <taxon>Archaea</taxon>
        <taxon>Methanobacteriati</taxon>
        <taxon>Methanobacteriota</taxon>
        <taxon>Stenosarchaea group</taxon>
        <taxon>Halobacteria</taxon>
        <taxon>Halobacteriales</taxon>
        <taxon>Haloarculaceae</taxon>
        <taxon>Halovenus</taxon>
    </lineage>
</organism>
<evidence type="ECO:0000313" key="1">
    <source>
        <dbReference type="EMBL" id="MFC7059414.1"/>
    </source>
</evidence>
<accession>A0ABD5W3W1</accession>
<dbReference type="EMBL" id="JBHSZI010000001">
    <property type="protein sequence ID" value="MFC7059414.1"/>
    <property type="molecule type" value="Genomic_DNA"/>
</dbReference>
<sequence length="105" mass="11792">MSEIDPSDLFPNDRTLNAVADGEITQIHRGNQYAEEGDTFELDGDTFEVVDVTERTLGDMTDEDAKREGSADLDAYKERMVRAHGGDFTWNEDADVVRHQVAKVE</sequence>
<dbReference type="SUPFAM" id="SSF88697">
    <property type="entry name" value="PUA domain-like"/>
    <property type="match status" value="1"/>
</dbReference>
<proteinExistence type="predicted"/>
<dbReference type="GeneID" id="76631575"/>
<gene>
    <name evidence="1" type="ORF">ACFQQG_16095</name>
</gene>
<comment type="caution">
    <text evidence="1">The sequence shown here is derived from an EMBL/GenBank/DDBJ whole genome shotgun (WGS) entry which is preliminary data.</text>
</comment>
<dbReference type="RefSeq" id="WP_267162190.1">
    <property type="nucleotide sequence ID" value="NZ_CP112972.1"/>
</dbReference>
<name>A0ABD5W3W1_9EURY</name>
<reference evidence="1 2" key="1">
    <citation type="journal article" date="2019" name="Int. J. Syst. Evol. Microbiol.">
        <title>The Global Catalogue of Microorganisms (GCM) 10K type strain sequencing project: providing services to taxonomists for standard genome sequencing and annotation.</title>
        <authorList>
            <consortium name="The Broad Institute Genomics Platform"/>
            <consortium name="The Broad Institute Genome Sequencing Center for Infectious Disease"/>
            <person name="Wu L."/>
            <person name="Ma J."/>
        </authorList>
    </citation>
    <scope>NUCLEOTIDE SEQUENCE [LARGE SCALE GENOMIC DNA]</scope>
    <source>
        <strain evidence="1 2">JCM 30072</strain>
    </source>
</reference>
<dbReference type="InterPro" id="IPR015947">
    <property type="entry name" value="PUA-like_sf"/>
</dbReference>
<keyword evidence="2" id="KW-1185">Reference proteome</keyword>
<protein>
    <submittedName>
        <fullName evidence="1">ASCH domain-containing protein</fullName>
    </submittedName>
</protein>
<dbReference type="AlphaFoldDB" id="A0ABD5W3W1"/>